<evidence type="ECO:0008006" key="5">
    <source>
        <dbReference type="Google" id="ProtNLM"/>
    </source>
</evidence>
<evidence type="ECO:0000256" key="2">
    <source>
        <dbReference type="SAM" id="SignalP"/>
    </source>
</evidence>
<keyword evidence="4" id="KW-1185">Reference proteome</keyword>
<evidence type="ECO:0000256" key="1">
    <source>
        <dbReference type="ARBA" id="ARBA00006987"/>
    </source>
</evidence>
<dbReference type="EMBL" id="CAJPVI010000045">
    <property type="protein sequence ID" value="CAG2158163.1"/>
    <property type="molecule type" value="Genomic_DNA"/>
</dbReference>
<dbReference type="PIRSF" id="PIRSF017082">
    <property type="entry name" value="YflP"/>
    <property type="match status" value="1"/>
</dbReference>
<keyword evidence="2" id="KW-0732">Signal</keyword>
<evidence type="ECO:0000313" key="3">
    <source>
        <dbReference type="EMBL" id="CAG2158163.1"/>
    </source>
</evidence>
<dbReference type="PANTHER" id="PTHR42928:SF5">
    <property type="entry name" value="BLR1237 PROTEIN"/>
    <property type="match status" value="1"/>
</dbReference>
<dbReference type="CDD" id="cd07012">
    <property type="entry name" value="PBP2_Bug_TTT"/>
    <property type="match status" value="1"/>
</dbReference>
<dbReference type="Proteomes" id="UP000672657">
    <property type="component" value="Unassembled WGS sequence"/>
</dbReference>
<evidence type="ECO:0000313" key="4">
    <source>
        <dbReference type="Proteomes" id="UP000672657"/>
    </source>
</evidence>
<accession>A0ABN7QC41</accession>
<protein>
    <recommendedName>
        <fullName evidence="5">Tripartite tricarboxylate transporter substrate binding protein</fullName>
    </recommendedName>
</protein>
<gene>
    <name evidence="3" type="ORF">LMG26411_05859</name>
</gene>
<dbReference type="Gene3D" id="3.40.190.10">
    <property type="entry name" value="Periplasmic binding protein-like II"/>
    <property type="match status" value="1"/>
</dbReference>
<dbReference type="Pfam" id="PF03401">
    <property type="entry name" value="TctC"/>
    <property type="match status" value="1"/>
</dbReference>
<name>A0ABN7QC41_9BURK</name>
<dbReference type="InterPro" id="IPR005064">
    <property type="entry name" value="BUG"/>
</dbReference>
<dbReference type="InterPro" id="IPR042100">
    <property type="entry name" value="Bug_dom1"/>
</dbReference>
<sequence>MNVVPHRTARRRFLLLAPLALSLSVGLDCARAESDAAFPSRPIRIITPFPAGGSTDNFLRPVALRVGKKLGQPVVIEPRPGGNTIIASSAVAKSEPDGYTLLIGVNTLLTNAALYRKLGYNTANDFTPVAYLGQDGFAIAVSGKLPVSNLAGLIALAKAKPGSLTYGTSTTGGSNHLGAVMLEQMAGIKLTQVPYKGGPTLLNDLGSGIIDLNFDSYNAFTSLLPSGRVKIIAQTGSKRSPSMPGIPLVSETPGMEKFAVGFHVGLYAPTGTPKPVLTKLNQAFREAVSEESKSNSAVINLAPLDLDVDESSRFFHKELAFWADAVRRSGVTIEE</sequence>
<dbReference type="SUPFAM" id="SSF53850">
    <property type="entry name" value="Periplasmic binding protein-like II"/>
    <property type="match status" value="1"/>
</dbReference>
<proteinExistence type="inferred from homology"/>
<comment type="similarity">
    <text evidence="1">Belongs to the UPF0065 (bug) family.</text>
</comment>
<dbReference type="RefSeq" id="WP_211956715.1">
    <property type="nucleotide sequence ID" value="NZ_CAJPVI010000045.1"/>
</dbReference>
<dbReference type="PANTHER" id="PTHR42928">
    <property type="entry name" value="TRICARBOXYLATE-BINDING PROTEIN"/>
    <property type="match status" value="1"/>
</dbReference>
<feature type="signal peptide" evidence="2">
    <location>
        <begin position="1"/>
        <end position="30"/>
    </location>
</feature>
<dbReference type="Gene3D" id="3.40.190.150">
    <property type="entry name" value="Bordetella uptake gene, domain 1"/>
    <property type="match status" value="1"/>
</dbReference>
<reference evidence="3 4" key="1">
    <citation type="submission" date="2021-03" db="EMBL/GenBank/DDBJ databases">
        <authorList>
            <person name="Peeters C."/>
        </authorList>
    </citation>
    <scope>NUCLEOTIDE SEQUENCE [LARGE SCALE GENOMIC DNA]</scope>
    <source>
        <strain evidence="3 4">LMG 26411</strain>
    </source>
</reference>
<organism evidence="3 4">
    <name type="scientific">Cupriavidus numazuensis</name>
    <dbReference type="NCBI Taxonomy" id="221992"/>
    <lineage>
        <taxon>Bacteria</taxon>
        <taxon>Pseudomonadati</taxon>
        <taxon>Pseudomonadota</taxon>
        <taxon>Betaproteobacteria</taxon>
        <taxon>Burkholderiales</taxon>
        <taxon>Burkholderiaceae</taxon>
        <taxon>Cupriavidus</taxon>
    </lineage>
</organism>
<comment type="caution">
    <text evidence="3">The sequence shown here is derived from an EMBL/GenBank/DDBJ whole genome shotgun (WGS) entry which is preliminary data.</text>
</comment>
<feature type="chain" id="PRO_5047002974" description="Tripartite tricarboxylate transporter substrate binding protein" evidence="2">
    <location>
        <begin position="31"/>
        <end position="335"/>
    </location>
</feature>